<gene>
    <name evidence="3" type="ORF">BS47DRAFT_1358623</name>
</gene>
<feature type="signal peptide" evidence="2">
    <location>
        <begin position="1"/>
        <end position="19"/>
    </location>
</feature>
<proteinExistence type="predicted"/>
<feature type="chain" id="PRO_5040377917" evidence="2">
    <location>
        <begin position="20"/>
        <end position="285"/>
    </location>
</feature>
<keyword evidence="4" id="KW-1185">Reference proteome</keyword>
<evidence type="ECO:0000313" key="4">
    <source>
        <dbReference type="Proteomes" id="UP000886523"/>
    </source>
</evidence>
<feature type="region of interest" description="Disordered" evidence="1">
    <location>
        <begin position="69"/>
        <end position="172"/>
    </location>
</feature>
<evidence type="ECO:0000313" key="3">
    <source>
        <dbReference type="EMBL" id="KAF9518753.1"/>
    </source>
</evidence>
<feature type="region of interest" description="Disordered" evidence="1">
    <location>
        <begin position="265"/>
        <end position="285"/>
    </location>
</feature>
<evidence type="ECO:0000256" key="1">
    <source>
        <dbReference type="SAM" id="MobiDB-lite"/>
    </source>
</evidence>
<name>A0A9P6E168_9AGAM</name>
<comment type="caution">
    <text evidence="3">The sequence shown here is derived from an EMBL/GenBank/DDBJ whole genome shotgun (WGS) entry which is preliminary data.</text>
</comment>
<organism evidence="3 4">
    <name type="scientific">Hydnum rufescens UP504</name>
    <dbReference type="NCBI Taxonomy" id="1448309"/>
    <lineage>
        <taxon>Eukaryota</taxon>
        <taxon>Fungi</taxon>
        <taxon>Dikarya</taxon>
        <taxon>Basidiomycota</taxon>
        <taxon>Agaricomycotina</taxon>
        <taxon>Agaricomycetes</taxon>
        <taxon>Cantharellales</taxon>
        <taxon>Hydnaceae</taxon>
        <taxon>Hydnum</taxon>
    </lineage>
</organism>
<keyword evidence="2" id="KW-0732">Signal</keyword>
<accession>A0A9P6E168</accession>
<protein>
    <submittedName>
        <fullName evidence="3">Uncharacterized protein</fullName>
    </submittedName>
</protein>
<sequence length="285" mass="28643">MVSIFILSTLLVAAASVCAIPVPAGTALPVPEVNDSLVKPLAVRGVVSHKTRPHHPILPVLPKLSARDVVSVKHQSTGSDKGHATSKTRVSDSKIANPPAINESPLPSGSIGATTDAGIHSHSPSSSHTRHAHPRRSTTDTAGIPSLDASVGASTHSGAHLSSAASDPSAQTKAHDALSIGLGTPGADIIAHPSRAGTNALLDTNDSVDVGTIRNRVALSSTTGTHDSVGIASNTGTKLHPTVDAASPPLDLGASVLADVKSNTNALDTNDHSKGQGHGSSCGHS</sequence>
<feature type="compositionally biased region" description="Gly residues" evidence="1">
    <location>
        <begin position="276"/>
        <end position="285"/>
    </location>
</feature>
<feature type="compositionally biased region" description="Polar residues" evidence="1">
    <location>
        <begin position="163"/>
        <end position="172"/>
    </location>
</feature>
<dbReference type="Proteomes" id="UP000886523">
    <property type="component" value="Unassembled WGS sequence"/>
</dbReference>
<evidence type="ECO:0000256" key="2">
    <source>
        <dbReference type="SAM" id="SignalP"/>
    </source>
</evidence>
<dbReference type="EMBL" id="MU128922">
    <property type="protein sequence ID" value="KAF9518753.1"/>
    <property type="molecule type" value="Genomic_DNA"/>
</dbReference>
<reference evidence="3" key="1">
    <citation type="journal article" date="2020" name="Nat. Commun.">
        <title>Large-scale genome sequencing of mycorrhizal fungi provides insights into the early evolution of symbiotic traits.</title>
        <authorList>
            <person name="Miyauchi S."/>
            <person name="Kiss E."/>
            <person name="Kuo A."/>
            <person name="Drula E."/>
            <person name="Kohler A."/>
            <person name="Sanchez-Garcia M."/>
            <person name="Morin E."/>
            <person name="Andreopoulos B."/>
            <person name="Barry K.W."/>
            <person name="Bonito G."/>
            <person name="Buee M."/>
            <person name="Carver A."/>
            <person name="Chen C."/>
            <person name="Cichocki N."/>
            <person name="Clum A."/>
            <person name="Culley D."/>
            <person name="Crous P.W."/>
            <person name="Fauchery L."/>
            <person name="Girlanda M."/>
            <person name="Hayes R.D."/>
            <person name="Keri Z."/>
            <person name="LaButti K."/>
            <person name="Lipzen A."/>
            <person name="Lombard V."/>
            <person name="Magnuson J."/>
            <person name="Maillard F."/>
            <person name="Murat C."/>
            <person name="Nolan M."/>
            <person name="Ohm R.A."/>
            <person name="Pangilinan J."/>
            <person name="Pereira M.F."/>
            <person name="Perotto S."/>
            <person name="Peter M."/>
            <person name="Pfister S."/>
            <person name="Riley R."/>
            <person name="Sitrit Y."/>
            <person name="Stielow J.B."/>
            <person name="Szollosi G."/>
            <person name="Zifcakova L."/>
            <person name="Stursova M."/>
            <person name="Spatafora J.W."/>
            <person name="Tedersoo L."/>
            <person name="Vaario L.M."/>
            <person name="Yamada A."/>
            <person name="Yan M."/>
            <person name="Wang P."/>
            <person name="Xu J."/>
            <person name="Bruns T."/>
            <person name="Baldrian P."/>
            <person name="Vilgalys R."/>
            <person name="Dunand C."/>
            <person name="Henrissat B."/>
            <person name="Grigoriev I.V."/>
            <person name="Hibbett D."/>
            <person name="Nagy L.G."/>
            <person name="Martin F.M."/>
        </authorList>
    </citation>
    <scope>NUCLEOTIDE SEQUENCE</scope>
    <source>
        <strain evidence="3">UP504</strain>
    </source>
</reference>
<dbReference type="AlphaFoldDB" id="A0A9P6E168"/>